<comment type="caution">
    <text evidence="1">The sequence shown here is derived from an EMBL/GenBank/DDBJ whole genome shotgun (WGS) entry which is preliminary data.</text>
</comment>
<dbReference type="EMBL" id="MU266332">
    <property type="protein sequence ID" value="KAH7930403.1"/>
    <property type="molecule type" value="Genomic_DNA"/>
</dbReference>
<keyword evidence="2" id="KW-1185">Reference proteome</keyword>
<evidence type="ECO:0000313" key="1">
    <source>
        <dbReference type="EMBL" id="KAH7930403.1"/>
    </source>
</evidence>
<protein>
    <submittedName>
        <fullName evidence="1">Ketosamine-3-kinase</fullName>
    </submittedName>
</protein>
<evidence type="ECO:0000313" key="2">
    <source>
        <dbReference type="Proteomes" id="UP000790709"/>
    </source>
</evidence>
<name>A0ACB8C0B9_9AGAM</name>
<sequence length="305" mass="33768">MPKTTIFESILLPRLRNIEPEAQFTLTLPIINSSSGRRYYGKVGTTAEKDQYIGEVESLKAIGSAAPGLAPRVLVHGVAGDPGEDASQDGLGRPYFISEYKGIASLTDEAGATLGKRMATELHAHRSPSGFGFPVPTFCGATRQENGWYETWEDCYSAMIGNLLASLKGKRMFTEMCNKGEEVRIRVIPYLLGSLSVEPVLLHGDLWSGNVGTDQVTGEPVIFDPSSYYGHNEADLAIARIFGGFPRSFFKTYHMHLPKTEPIEQYELRADLYELYHYLNHTVLFGSSYAGSALKKMDRLLRECP</sequence>
<dbReference type="Proteomes" id="UP000790709">
    <property type="component" value="Unassembled WGS sequence"/>
</dbReference>
<reference evidence="1" key="1">
    <citation type="journal article" date="2021" name="New Phytol.">
        <title>Evolutionary innovations through gain and loss of genes in the ectomycorrhizal Boletales.</title>
        <authorList>
            <person name="Wu G."/>
            <person name="Miyauchi S."/>
            <person name="Morin E."/>
            <person name="Kuo A."/>
            <person name="Drula E."/>
            <person name="Varga T."/>
            <person name="Kohler A."/>
            <person name="Feng B."/>
            <person name="Cao Y."/>
            <person name="Lipzen A."/>
            <person name="Daum C."/>
            <person name="Hundley H."/>
            <person name="Pangilinan J."/>
            <person name="Johnson J."/>
            <person name="Barry K."/>
            <person name="LaButti K."/>
            <person name="Ng V."/>
            <person name="Ahrendt S."/>
            <person name="Min B."/>
            <person name="Choi I.G."/>
            <person name="Park H."/>
            <person name="Plett J.M."/>
            <person name="Magnuson J."/>
            <person name="Spatafora J.W."/>
            <person name="Nagy L.G."/>
            <person name="Henrissat B."/>
            <person name="Grigoriev I.V."/>
            <person name="Yang Z.L."/>
            <person name="Xu J."/>
            <person name="Martin F.M."/>
        </authorList>
    </citation>
    <scope>NUCLEOTIDE SEQUENCE</scope>
    <source>
        <strain evidence="1">KUC20120723A-06</strain>
    </source>
</reference>
<organism evidence="1 2">
    <name type="scientific">Leucogyrophana mollusca</name>
    <dbReference type="NCBI Taxonomy" id="85980"/>
    <lineage>
        <taxon>Eukaryota</taxon>
        <taxon>Fungi</taxon>
        <taxon>Dikarya</taxon>
        <taxon>Basidiomycota</taxon>
        <taxon>Agaricomycotina</taxon>
        <taxon>Agaricomycetes</taxon>
        <taxon>Agaricomycetidae</taxon>
        <taxon>Boletales</taxon>
        <taxon>Boletales incertae sedis</taxon>
        <taxon>Leucogyrophana</taxon>
    </lineage>
</organism>
<proteinExistence type="predicted"/>
<accession>A0ACB8C0B9</accession>
<gene>
    <name evidence="1" type="ORF">BV22DRAFT_1109276</name>
</gene>